<dbReference type="Proteomes" id="UP000706580">
    <property type="component" value="Unassembled WGS sequence"/>
</dbReference>
<reference evidence="2 3" key="1">
    <citation type="submission" date="2020-11" db="EMBL/GenBank/DDBJ databases">
        <title>Draft Genome of Enterobacter sp. strain EMC7.</title>
        <authorList>
            <person name="Barman P."/>
            <person name="Sinha S."/>
            <person name="Sen S."/>
            <person name="Chakraborty R."/>
        </authorList>
    </citation>
    <scope>NUCLEOTIDE SEQUENCE [LARGE SCALE GENOMIC DNA]</scope>
    <source>
        <strain evidence="2 3">EMC7</strain>
    </source>
</reference>
<proteinExistence type="predicted"/>
<keyword evidence="3" id="KW-1185">Reference proteome</keyword>
<feature type="compositionally biased region" description="Gly residues" evidence="1">
    <location>
        <begin position="1"/>
        <end position="10"/>
    </location>
</feature>
<comment type="caution">
    <text evidence="2">The sequence shown here is derived from an EMBL/GenBank/DDBJ whole genome shotgun (WGS) entry which is preliminary data.</text>
</comment>
<evidence type="ECO:0000313" key="2">
    <source>
        <dbReference type="EMBL" id="MBZ0057452.1"/>
    </source>
</evidence>
<protein>
    <recommendedName>
        <fullName evidence="4">Phage protein</fullName>
    </recommendedName>
</protein>
<accession>A0ABS7RT51</accession>
<name>A0ABS7RT51_9ENTR</name>
<sequence length="90" mass="10288">MNRTGKGGFTPGHTRSKGKGRPRKHEIIRQLEQLRDEVSQIPDQLLSAIANYEPVTLEQFKIPLSQINQQIQILASGFLYLRDKQNNDSE</sequence>
<gene>
    <name evidence="2" type="ORF">ITX56_06400</name>
</gene>
<evidence type="ECO:0000313" key="3">
    <source>
        <dbReference type="Proteomes" id="UP000706580"/>
    </source>
</evidence>
<dbReference type="RefSeq" id="WP_223074223.1">
    <property type="nucleotide sequence ID" value="NZ_JADMNK010000002.1"/>
</dbReference>
<evidence type="ECO:0008006" key="4">
    <source>
        <dbReference type="Google" id="ProtNLM"/>
    </source>
</evidence>
<feature type="compositionally biased region" description="Basic residues" evidence="1">
    <location>
        <begin position="14"/>
        <end position="24"/>
    </location>
</feature>
<organism evidence="2 3">
    <name type="scientific">Leclercia barmai</name>
    <dbReference type="NCBI Taxonomy" id="2785629"/>
    <lineage>
        <taxon>Bacteria</taxon>
        <taxon>Pseudomonadati</taxon>
        <taxon>Pseudomonadota</taxon>
        <taxon>Gammaproteobacteria</taxon>
        <taxon>Enterobacterales</taxon>
        <taxon>Enterobacteriaceae</taxon>
        <taxon>Leclercia</taxon>
    </lineage>
</organism>
<feature type="region of interest" description="Disordered" evidence="1">
    <location>
        <begin position="1"/>
        <end position="25"/>
    </location>
</feature>
<evidence type="ECO:0000256" key="1">
    <source>
        <dbReference type="SAM" id="MobiDB-lite"/>
    </source>
</evidence>
<dbReference type="EMBL" id="JADMNK010000002">
    <property type="protein sequence ID" value="MBZ0057452.1"/>
    <property type="molecule type" value="Genomic_DNA"/>
</dbReference>